<dbReference type="Gene3D" id="3.10.450.50">
    <property type="match status" value="1"/>
</dbReference>
<sequence length="265" mass="30043">MELLEHVPQLVKVILESSPYFQLVDPSGARCKVPQGLSMTFQVLFTPAWNKDYFHQFLCITEREKFIVPICAIGAQAILDFPGQLDFSECPVKCSTQKRWEQQLVTVGFQLLKTGDNSAPLRVHCDTGKDTHTTLHGTAADVHIRQNRNCVTFGKTYINHTVLIHTQSDITARFQWKALDTQERDTQEPEATTLFQRGATLSQKIDASCLTWEGQQFQGKAAIVEKLTADEDPIMGFHQIFLLKNINDAWVCTNDMFRLALHNFG</sequence>
<dbReference type="Proteomes" id="UP000269221">
    <property type="component" value="Unassembled WGS sequence"/>
</dbReference>
<dbReference type="InterPro" id="IPR033305">
    <property type="entry name" value="Hydin-like"/>
</dbReference>
<name>A0A3M0KQ85_HIRRU</name>
<proteinExistence type="predicted"/>
<comment type="caution">
    <text evidence="1">The sequence shown here is derived from an EMBL/GenBank/DDBJ whole genome shotgun (WGS) entry which is preliminary data.</text>
</comment>
<dbReference type="PANTHER" id="PTHR23053:SF0">
    <property type="entry name" value="HYDROCEPHALUS-INDUCING PROTEIN HOMOLOG"/>
    <property type="match status" value="1"/>
</dbReference>
<dbReference type="GO" id="GO:0005930">
    <property type="term" value="C:axoneme"/>
    <property type="evidence" value="ECO:0007669"/>
    <property type="project" value="TreeGrafter"/>
</dbReference>
<dbReference type="AlphaFoldDB" id="A0A3M0KQ85"/>
<dbReference type="EMBL" id="QRBI01000116">
    <property type="protein sequence ID" value="RMC09207.1"/>
    <property type="molecule type" value="Genomic_DNA"/>
</dbReference>
<dbReference type="PANTHER" id="PTHR23053">
    <property type="entry name" value="DLEC1 DELETED IN LUNG AND ESOPHAGEAL CANCER 1"/>
    <property type="match status" value="1"/>
</dbReference>
<gene>
    <name evidence="1" type="ORF">DUI87_14215</name>
</gene>
<dbReference type="STRING" id="333673.A0A3M0KQ85"/>
<evidence type="ECO:0000313" key="1">
    <source>
        <dbReference type="EMBL" id="RMC09207.1"/>
    </source>
</evidence>
<evidence type="ECO:0000313" key="2">
    <source>
        <dbReference type="Proteomes" id="UP000269221"/>
    </source>
</evidence>
<dbReference type="InterPro" id="IPR032710">
    <property type="entry name" value="NTF2-like_dom_sf"/>
</dbReference>
<organism evidence="1 2">
    <name type="scientific">Hirundo rustica rustica</name>
    <dbReference type="NCBI Taxonomy" id="333673"/>
    <lineage>
        <taxon>Eukaryota</taxon>
        <taxon>Metazoa</taxon>
        <taxon>Chordata</taxon>
        <taxon>Craniata</taxon>
        <taxon>Vertebrata</taxon>
        <taxon>Euteleostomi</taxon>
        <taxon>Archelosauria</taxon>
        <taxon>Archosauria</taxon>
        <taxon>Dinosauria</taxon>
        <taxon>Saurischia</taxon>
        <taxon>Theropoda</taxon>
        <taxon>Coelurosauria</taxon>
        <taxon>Aves</taxon>
        <taxon>Neognathae</taxon>
        <taxon>Neoaves</taxon>
        <taxon>Telluraves</taxon>
        <taxon>Australaves</taxon>
        <taxon>Passeriformes</taxon>
        <taxon>Sylvioidea</taxon>
        <taxon>Hirundinidae</taxon>
        <taxon>Hirundo</taxon>
    </lineage>
</organism>
<dbReference type="SUPFAM" id="SSF54427">
    <property type="entry name" value="NTF2-like"/>
    <property type="match status" value="1"/>
</dbReference>
<dbReference type="GO" id="GO:1904158">
    <property type="term" value="P:axonemal central apparatus assembly"/>
    <property type="evidence" value="ECO:0007669"/>
    <property type="project" value="TreeGrafter"/>
</dbReference>
<protein>
    <submittedName>
        <fullName evidence="1">Uncharacterized protein</fullName>
    </submittedName>
</protein>
<reference evidence="1 2" key="1">
    <citation type="submission" date="2018-07" db="EMBL/GenBank/DDBJ databases">
        <title>A high quality draft genome assembly of the barn swallow (H. rustica rustica).</title>
        <authorList>
            <person name="Formenti G."/>
            <person name="Chiara M."/>
            <person name="Poveda L."/>
            <person name="Francoijs K.-J."/>
            <person name="Bonisoli-Alquati A."/>
            <person name="Canova L."/>
            <person name="Gianfranceschi L."/>
            <person name="Horner D.S."/>
            <person name="Saino N."/>
        </authorList>
    </citation>
    <scope>NUCLEOTIDE SEQUENCE [LARGE SCALE GENOMIC DNA]</scope>
    <source>
        <strain evidence="1">Chelidonia</strain>
        <tissue evidence="1">Blood</tissue>
    </source>
</reference>
<accession>A0A3M0KQ85</accession>
<dbReference type="GO" id="GO:0003341">
    <property type="term" value="P:cilium movement"/>
    <property type="evidence" value="ECO:0007669"/>
    <property type="project" value="TreeGrafter"/>
</dbReference>
<keyword evidence="2" id="KW-1185">Reference proteome</keyword>
<dbReference type="OrthoDB" id="6507044at2759"/>